<dbReference type="InterPro" id="IPR050712">
    <property type="entry name" value="NAD(P)H-dep_reductase"/>
</dbReference>
<proteinExistence type="predicted"/>
<accession>A0AAU6SBI9</accession>
<name>A0AAU6SBI9_9MICO</name>
<reference evidence="2" key="1">
    <citation type="submission" date="2024-04" db="EMBL/GenBank/DDBJ databases">
        <authorList>
            <person name="Roder T."/>
            <person name="Oberhansli S."/>
            <person name="Kreuzer M."/>
        </authorList>
    </citation>
    <scope>NUCLEOTIDE SEQUENCE</scope>
    <source>
        <strain evidence="2">LWS13-1.2</strain>
    </source>
</reference>
<dbReference type="PANTHER" id="PTHR30543:SF21">
    <property type="entry name" value="NAD(P)H-DEPENDENT FMN REDUCTASE LOT6"/>
    <property type="match status" value="1"/>
</dbReference>
<dbReference type="GO" id="GO:0016491">
    <property type="term" value="F:oxidoreductase activity"/>
    <property type="evidence" value="ECO:0007669"/>
    <property type="project" value="InterPro"/>
</dbReference>
<dbReference type="RefSeq" id="WP_349428783.1">
    <property type="nucleotide sequence ID" value="NZ_CP151632.1"/>
</dbReference>
<dbReference type="Pfam" id="PF03358">
    <property type="entry name" value="FMN_red"/>
    <property type="match status" value="1"/>
</dbReference>
<gene>
    <name evidence="2" type="ORF">MRBLWS13_001883</name>
</gene>
<dbReference type="Gene3D" id="3.40.50.360">
    <property type="match status" value="1"/>
</dbReference>
<dbReference type="SUPFAM" id="SSF52218">
    <property type="entry name" value="Flavoproteins"/>
    <property type="match status" value="1"/>
</dbReference>
<dbReference type="InterPro" id="IPR005025">
    <property type="entry name" value="FMN_Rdtase-like_dom"/>
</dbReference>
<sequence length="206" mass="22827">MADSLDRLRIAAVSGSQRAGSVNTGLLRALVSLAERRGKIDITIVDGLADLPFASVDAAYGDVPDAVRHVHDQITKADGIIIATPEYCYSVPALLKNFFDWQTLPVPPKNTLRHKPLGIVGASISMMGTNRAQMDLRKIALYSDLEVMGRPEVYVDDAAEKFTKDGELTDQATFELLERWLDDFEEFARSTLRRGLPDLSREYLTT</sequence>
<dbReference type="GO" id="GO:0010181">
    <property type="term" value="F:FMN binding"/>
    <property type="evidence" value="ECO:0007669"/>
    <property type="project" value="TreeGrafter"/>
</dbReference>
<dbReference type="InterPro" id="IPR029039">
    <property type="entry name" value="Flavoprotein-like_sf"/>
</dbReference>
<protein>
    <submittedName>
        <fullName evidence="2">NAD(P)H-dependent oxidoreductase</fullName>
    </submittedName>
</protein>
<dbReference type="GO" id="GO:0005829">
    <property type="term" value="C:cytosol"/>
    <property type="evidence" value="ECO:0007669"/>
    <property type="project" value="TreeGrafter"/>
</dbReference>
<evidence type="ECO:0000259" key="1">
    <source>
        <dbReference type="Pfam" id="PF03358"/>
    </source>
</evidence>
<evidence type="ECO:0000313" key="2">
    <source>
        <dbReference type="EMBL" id="WZO34230.1"/>
    </source>
</evidence>
<feature type="domain" description="NADPH-dependent FMN reductase-like" evidence="1">
    <location>
        <begin position="9"/>
        <end position="159"/>
    </location>
</feature>
<organism evidence="2">
    <name type="scientific">Microbacterium sp. LWS13-1.2</name>
    <dbReference type="NCBI Taxonomy" id="3135264"/>
    <lineage>
        <taxon>Bacteria</taxon>
        <taxon>Bacillati</taxon>
        <taxon>Actinomycetota</taxon>
        <taxon>Actinomycetes</taxon>
        <taxon>Micrococcales</taxon>
        <taxon>Microbacteriaceae</taxon>
        <taxon>Microbacterium</taxon>
    </lineage>
</organism>
<dbReference type="EMBL" id="CP151632">
    <property type="protein sequence ID" value="WZO34230.1"/>
    <property type="molecule type" value="Genomic_DNA"/>
</dbReference>
<dbReference type="AlphaFoldDB" id="A0AAU6SBI9"/>
<dbReference type="PANTHER" id="PTHR30543">
    <property type="entry name" value="CHROMATE REDUCTASE"/>
    <property type="match status" value="1"/>
</dbReference>